<dbReference type="EMBL" id="CP115450">
    <property type="protein sequence ID" value="WBP88099.1"/>
    <property type="molecule type" value="Genomic_DNA"/>
</dbReference>
<evidence type="ECO:0000313" key="3">
    <source>
        <dbReference type="Proteomes" id="UP001212821"/>
    </source>
</evidence>
<protein>
    <recommendedName>
        <fullName evidence="4">Allene oxide cyclase barrel-like domain-containing protein</fullName>
    </recommendedName>
</protein>
<feature type="chain" id="PRO_5046251176" description="Allene oxide cyclase barrel-like domain-containing protein" evidence="1">
    <location>
        <begin position="28"/>
        <end position="182"/>
    </location>
</feature>
<gene>
    <name evidence="2" type="ORF">O1G21_21210</name>
</gene>
<name>A0ABY7Q612_9ACTN</name>
<proteinExistence type="predicted"/>
<reference evidence="3" key="1">
    <citation type="submission" date="2022-12" db="EMBL/GenBank/DDBJ databases">
        <authorList>
            <person name="Mo P."/>
        </authorList>
    </citation>
    <scope>NUCLEOTIDE SEQUENCE [LARGE SCALE GENOMIC DNA]</scope>
    <source>
        <strain evidence="3">HUAS 3-15</strain>
    </source>
</reference>
<dbReference type="Proteomes" id="UP001212821">
    <property type="component" value="Chromosome"/>
</dbReference>
<dbReference type="RefSeq" id="WP_270146070.1">
    <property type="nucleotide sequence ID" value="NZ_CP115450.1"/>
</dbReference>
<accession>A0ABY7Q612</accession>
<evidence type="ECO:0008006" key="4">
    <source>
        <dbReference type="Google" id="ProtNLM"/>
    </source>
</evidence>
<evidence type="ECO:0000313" key="2">
    <source>
        <dbReference type="EMBL" id="WBP88099.1"/>
    </source>
</evidence>
<organism evidence="2 3">
    <name type="scientific">Kitasatospora cathayae</name>
    <dbReference type="NCBI Taxonomy" id="3004092"/>
    <lineage>
        <taxon>Bacteria</taxon>
        <taxon>Bacillati</taxon>
        <taxon>Actinomycetota</taxon>
        <taxon>Actinomycetes</taxon>
        <taxon>Kitasatosporales</taxon>
        <taxon>Streptomycetaceae</taxon>
        <taxon>Kitasatospora</taxon>
    </lineage>
</organism>
<feature type="signal peptide" evidence="1">
    <location>
        <begin position="1"/>
        <end position="27"/>
    </location>
</feature>
<sequence>MRKLTTAIALTTAAVALAAGTAGTATAAPASASAEHLSLYSWTLLNEHGPGPNPGERLTAQVSARTVGGHPRGHVVVQHVFEKSGTTRAEFDVDCLTVDGNGAITVTGPISQTVVTPLGGEPYLYQEGQHPEAGLTFYPTDEQHQRRVGWNHTNPQMHTEVVKCGPVPAGLWVIAGGTFLRR</sequence>
<keyword evidence="1" id="KW-0732">Signal</keyword>
<keyword evidence="3" id="KW-1185">Reference proteome</keyword>
<evidence type="ECO:0000256" key="1">
    <source>
        <dbReference type="SAM" id="SignalP"/>
    </source>
</evidence>